<dbReference type="HOGENOM" id="CLU_2184905_0_0_1"/>
<name>A9JX64_PHANO</name>
<dbReference type="InParanoid" id="A9JX64"/>
<dbReference type="GeneID" id="5973461"/>
<protein>
    <submittedName>
        <fullName evidence="1">Uncharacterized protein</fullName>
    </submittedName>
</protein>
<proteinExistence type="predicted"/>
<dbReference type="KEGG" id="pno:SNOG_20067"/>
<sequence>MLPIEPLKEVIWSSEDDALGELPIILVAKTKCDVLVTPERVDFVAIEQYRRGYQPLAHFIVDIAAVSVRHLIIGVHVVKRRLVWSQRPILDGHCKQIQGTITLLVFDLH</sequence>
<dbReference type="AlphaFoldDB" id="A9JX64"/>
<evidence type="ECO:0000313" key="2">
    <source>
        <dbReference type="Proteomes" id="UP000001055"/>
    </source>
</evidence>
<dbReference type="Proteomes" id="UP000001055">
    <property type="component" value="Unassembled WGS sequence"/>
</dbReference>
<reference evidence="2" key="1">
    <citation type="journal article" date="2007" name="Plant Cell">
        <title>Dothideomycete-plant interactions illuminated by genome sequencing and EST analysis of the wheat pathogen Stagonospora nodorum.</title>
        <authorList>
            <person name="Hane J.K."/>
            <person name="Lowe R.G."/>
            <person name="Solomon P.S."/>
            <person name="Tan K.C."/>
            <person name="Schoch C.L."/>
            <person name="Spatafora J.W."/>
            <person name="Crous P.W."/>
            <person name="Kodira C."/>
            <person name="Birren B.W."/>
            <person name="Galagan J.E."/>
            <person name="Torriani S.F."/>
            <person name="McDonald B.A."/>
            <person name="Oliver R.P."/>
        </authorList>
    </citation>
    <scope>NUCLEOTIDE SEQUENCE [LARGE SCALE GENOMIC DNA]</scope>
    <source>
        <strain evidence="2">SN15 / ATCC MYA-4574 / FGSC 10173</strain>
    </source>
</reference>
<evidence type="ECO:0000313" key="1">
    <source>
        <dbReference type="EMBL" id="EDP89923.1"/>
    </source>
</evidence>
<dbReference type="RefSeq" id="XP_001796582.1">
    <property type="nucleotide sequence ID" value="XM_001796530.1"/>
</dbReference>
<accession>A9JX64</accession>
<dbReference type="EMBL" id="CH445333">
    <property type="protein sequence ID" value="EDP89923.1"/>
    <property type="molecule type" value="Genomic_DNA"/>
</dbReference>
<gene>
    <name evidence="1" type="ORF">SNOG_20067</name>
</gene>
<organism evidence="1 2">
    <name type="scientific">Phaeosphaeria nodorum (strain SN15 / ATCC MYA-4574 / FGSC 10173)</name>
    <name type="common">Glume blotch fungus</name>
    <name type="synonym">Parastagonospora nodorum</name>
    <dbReference type="NCBI Taxonomy" id="321614"/>
    <lineage>
        <taxon>Eukaryota</taxon>
        <taxon>Fungi</taxon>
        <taxon>Dikarya</taxon>
        <taxon>Ascomycota</taxon>
        <taxon>Pezizomycotina</taxon>
        <taxon>Dothideomycetes</taxon>
        <taxon>Pleosporomycetidae</taxon>
        <taxon>Pleosporales</taxon>
        <taxon>Pleosporineae</taxon>
        <taxon>Phaeosphaeriaceae</taxon>
        <taxon>Parastagonospora</taxon>
    </lineage>
</organism>